<dbReference type="EMBL" id="KF900744">
    <property type="protein sequence ID" value="AIF05561.1"/>
    <property type="molecule type" value="Genomic_DNA"/>
</dbReference>
<accession>A0A075GNJ3</accession>
<sequence length="195" mass="21791">MRRLVALFLVSMLSLSVSAAGQSGEDQELSREEIREAGLEYVWPDPEASPFDSRHDIWIAVLFEEDSNITSIEVITQVCINTGVCFPPETDEMHLKETPTENLADDMKIFESWADVDRTAAYINWKFVLHHEDGSSIDVPEQGFGWKHWSNCWWDNGTWGGTDTHCQEEEGGLPGFATPAAAAAIAMAALMARRD</sequence>
<evidence type="ECO:0000313" key="1">
    <source>
        <dbReference type="EMBL" id="AIF05561.1"/>
    </source>
</evidence>
<organism evidence="1">
    <name type="scientific">uncultured marine group II/III euryarchaeote KM3_185_F04</name>
    <dbReference type="NCBI Taxonomy" id="1457949"/>
    <lineage>
        <taxon>Archaea</taxon>
        <taxon>Methanobacteriati</taxon>
        <taxon>Methanobacteriota</taxon>
        <taxon>environmental samples</taxon>
    </lineage>
</organism>
<protein>
    <recommendedName>
        <fullName evidence="2">PGF-CTERM sorting domain-containing protein</fullName>
    </recommendedName>
</protein>
<proteinExistence type="predicted"/>
<dbReference type="AlphaFoldDB" id="A0A075GNJ3"/>
<reference evidence="1" key="1">
    <citation type="journal article" date="2014" name="Genome Biol. Evol.">
        <title>Pangenome evidence for extensive interdomain horizontal transfer affecting lineage core and shell genes in uncultured planktonic thaumarchaeota and euryarchaeota.</title>
        <authorList>
            <person name="Deschamps P."/>
            <person name="Zivanovic Y."/>
            <person name="Moreira D."/>
            <person name="Rodriguez-Valera F."/>
            <person name="Lopez-Garcia P."/>
        </authorList>
    </citation>
    <scope>NUCLEOTIDE SEQUENCE</scope>
</reference>
<name>A0A075GNJ3_9EURY</name>
<evidence type="ECO:0008006" key="2">
    <source>
        <dbReference type="Google" id="ProtNLM"/>
    </source>
</evidence>